<name>A0A5N5LTJ1_PANHP</name>
<feature type="region of interest" description="Disordered" evidence="1">
    <location>
        <begin position="150"/>
        <end position="193"/>
    </location>
</feature>
<reference evidence="2 3" key="1">
    <citation type="submission" date="2019-06" db="EMBL/GenBank/DDBJ databases">
        <title>A chromosome-scale genome assembly of the striped catfish, Pangasianodon hypophthalmus.</title>
        <authorList>
            <person name="Wen M."/>
            <person name="Zahm M."/>
            <person name="Roques C."/>
            <person name="Cabau C."/>
            <person name="Klopp C."/>
            <person name="Donnadieu C."/>
            <person name="Jouanno E."/>
            <person name="Avarre J.-C."/>
            <person name="Campet M."/>
            <person name="Ha T.T.T."/>
            <person name="Dugue R."/>
            <person name="Lampietro C."/>
            <person name="Louis A."/>
            <person name="Herpin A."/>
            <person name="Echchiki A."/>
            <person name="Berthelot C."/>
            <person name="Parey E."/>
            <person name="Roest-Crollius H."/>
            <person name="Braasch I."/>
            <person name="Postlethwait J."/>
            <person name="Bobe J."/>
            <person name="Montfort J."/>
            <person name="Bouchez O."/>
            <person name="Begum T."/>
            <person name="Schartl M."/>
            <person name="Guiguen Y."/>
        </authorList>
    </citation>
    <scope>NUCLEOTIDE SEQUENCE [LARGE SCALE GENOMIC DNA]</scope>
    <source>
        <strain evidence="2 3">Indonesia</strain>
        <tissue evidence="2">Blood</tissue>
    </source>
</reference>
<comment type="caution">
    <text evidence="2">The sequence shown here is derived from an EMBL/GenBank/DDBJ whole genome shotgun (WGS) entry which is preliminary data.</text>
</comment>
<feature type="compositionally biased region" description="Polar residues" evidence="1">
    <location>
        <begin position="56"/>
        <end position="65"/>
    </location>
</feature>
<feature type="region of interest" description="Disordered" evidence="1">
    <location>
        <begin position="20"/>
        <end position="110"/>
    </location>
</feature>
<dbReference type="EMBL" id="VFJC01000017">
    <property type="protein sequence ID" value="KAB5546134.1"/>
    <property type="molecule type" value="Genomic_DNA"/>
</dbReference>
<evidence type="ECO:0000313" key="2">
    <source>
        <dbReference type="EMBL" id="KAB5546134.1"/>
    </source>
</evidence>
<keyword evidence="3" id="KW-1185">Reference proteome</keyword>
<sequence>MHDCVAVVKVPILQHLESLRDEELEERREKRRLQLAEEEEAKQNERSTSGEESREQTLQGTTIGTVNGAGENSAAEGERAQGGVSSCVDPSRSSEGFLTAPPSGDVTPTAPHEQALVSLETAISQQVHQPIAELLLADSRADSLGALAGAVPQLSAPDRPNCEAEASQMEMSPASTGGEGGEEQPWTQLEKPL</sequence>
<feature type="compositionally biased region" description="Basic and acidic residues" evidence="1">
    <location>
        <begin position="20"/>
        <end position="55"/>
    </location>
</feature>
<organism evidence="2 3">
    <name type="scientific">Pangasianodon hypophthalmus</name>
    <name type="common">Striped catfish</name>
    <name type="synonym">Helicophagus hypophthalmus</name>
    <dbReference type="NCBI Taxonomy" id="310915"/>
    <lineage>
        <taxon>Eukaryota</taxon>
        <taxon>Metazoa</taxon>
        <taxon>Chordata</taxon>
        <taxon>Craniata</taxon>
        <taxon>Vertebrata</taxon>
        <taxon>Euteleostomi</taxon>
        <taxon>Actinopterygii</taxon>
        <taxon>Neopterygii</taxon>
        <taxon>Teleostei</taxon>
        <taxon>Ostariophysi</taxon>
        <taxon>Siluriformes</taxon>
        <taxon>Pangasiidae</taxon>
        <taxon>Pangasianodon</taxon>
    </lineage>
</organism>
<accession>A0A5N5LTJ1</accession>
<dbReference type="AlphaFoldDB" id="A0A5N5LTJ1"/>
<protein>
    <submittedName>
        <fullName evidence="2">Uncharacterized protein</fullName>
    </submittedName>
</protein>
<gene>
    <name evidence="2" type="ORF">PHYPO_G00068630</name>
</gene>
<dbReference type="Proteomes" id="UP000327468">
    <property type="component" value="Chromosome 16"/>
</dbReference>
<evidence type="ECO:0000313" key="3">
    <source>
        <dbReference type="Proteomes" id="UP000327468"/>
    </source>
</evidence>
<evidence type="ECO:0000256" key="1">
    <source>
        <dbReference type="SAM" id="MobiDB-lite"/>
    </source>
</evidence>
<proteinExistence type="predicted"/>